<accession>A0A516GET1</accession>
<feature type="compositionally biased region" description="Polar residues" evidence="1">
    <location>
        <begin position="23"/>
        <end position="33"/>
    </location>
</feature>
<proteinExistence type="predicted"/>
<feature type="region of interest" description="Disordered" evidence="1">
    <location>
        <begin position="1"/>
        <end position="33"/>
    </location>
</feature>
<name>A0A516GET1_9MICO</name>
<dbReference type="Proteomes" id="UP000315395">
    <property type="component" value="Chromosome"/>
</dbReference>
<evidence type="ECO:0000313" key="3">
    <source>
        <dbReference type="Proteomes" id="UP000315395"/>
    </source>
</evidence>
<evidence type="ECO:0000313" key="2">
    <source>
        <dbReference type="EMBL" id="QDO90021.1"/>
    </source>
</evidence>
<evidence type="ECO:0000256" key="1">
    <source>
        <dbReference type="SAM" id="MobiDB-lite"/>
    </source>
</evidence>
<sequence length="439" mass="47778">MVQSRDPLLVPERERPPPRRPVTSNPATSEGQSALNAGSLTRLQRAAGNQATAQFLQRQESTLTFDTPEVVTGHVTTLGPSAAGGSVATRCANLAIQYERTINLARDNADTALQNFETYMAFPAEAEAEADLMGVATKFALKEGFKALWDYAITPIAAVPGVDKLADLMSTLVEECERADTAAGRIKVREWILEQRGHFQSSFDQTLRAVGDMGMNFERGYAAVLPEGEAASTGIAETGGRAGSRIAAGDRTLVGPGAEYLNRISKAVEDGIEHVPTWQAQLQDMIERWVRRSENTVESRGGGDVYMGGRIYLTVKLLRQDGGYTVTLPTTGHLASAEANRVGDALRRLLAETGQNVNDLAILKVLRVEVEDEVWGFNETYHTVLHYRDPGHIEHRGVNFGPRVTSEYLAKANRIIPEALQQFTLSAIDVRSLSSAVEA</sequence>
<dbReference type="AlphaFoldDB" id="A0A516GET1"/>
<dbReference type="EMBL" id="CP041616">
    <property type="protein sequence ID" value="QDO90021.1"/>
    <property type="molecule type" value="Genomic_DNA"/>
</dbReference>
<gene>
    <name evidence="2" type="ORF">FNH13_18230</name>
</gene>
<reference evidence="2 3" key="1">
    <citation type="submission" date="2019-07" db="EMBL/GenBank/DDBJ databases">
        <title>complete genome sequencing of Ornithinimicrobium sp. H23M54.</title>
        <authorList>
            <person name="Bae J.-W."/>
            <person name="Lee S.-Y."/>
        </authorList>
    </citation>
    <scope>NUCLEOTIDE SEQUENCE [LARGE SCALE GENOMIC DNA]</scope>
    <source>
        <strain evidence="2 3">H23M54</strain>
    </source>
</reference>
<keyword evidence="3" id="KW-1185">Reference proteome</keyword>
<organism evidence="2 3">
    <name type="scientific">Ornithinimicrobium ciconiae</name>
    <dbReference type="NCBI Taxonomy" id="2594265"/>
    <lineage>
        <taxon>Bacteria</taxon>
        <taxon>Bacillati</taxon>
        <taxon>Actinomycetota</taxon>
        <taxon>Actinomycetes</taxon>
        <taxon>Micrococcales</taxon>
        <taxon>Ornithinimicrobiaceae</taxon>
        <taxon>Ornithinimicrobium</taxon>
    </lineage>
</organism>
<protein>
    <submittedName>
        <fullName evidence="2">Uncharacterized protein</fullName>
    </submittedName>
</protein>
<dbReference type="RefSeq" id="WP_143784738.1">
    <property type="nucleotide sequence ID" value="NZ_CP041616.1"/>
</dbReference>
<dbReference type="KEGG" id="orz:FNH13_18230"/>